<dbReference type="AlphaFoldDB" id="A0AA38X6Z5"/>
<evidence type="ECO:0000256" key="4">
    <source>
        <dbReference type="ARBA" id="ARBA00023242"/>
    </source>
</evidence>
<keyword evidence="3" id="KW-0698">rRNA processing</keyword>
<feature type="compositionally biased region" description="Basic and acidic residues" evidence="7">
    <location>
        <begin position="400"/>
        <end position="411"/>
    </location>
</feature>
<keyword evidence="2" id="KW-0690">Ribosome biogenesis</keyword>
<feature type="compositionally biased region" description="Acidic residues" evidence="7">
    <location>
        <begin position="211"/>
        <end position="235"/>
    </location>
</feature>
<evidence type="ECO:0000313" key="8">
    <source>
        <dbReference type="EMBL" id="KAJ9607959.1"/>
    </source>
</evidence>
<dbReference type="Proteomes" id="UP001172673">
    <property type="component" value="Unassembled WGS sequence"/>
</dbReference>
<proteinExistence type="inferred from homology"/>
<feature type="compositionally biased region" description="Basic residues" evidence="7">
    <location>
        <begin position="369"/>
        <end position="378"/>
    </location>
</feature>
<feature type="compositionally biased region" description="Basic residues" evidence="7">
    <location>
        <begin position="675"/>
        <end position="686"/>
    </location>
</feature>
<reference evidence="8" key="1">
    <citation type="submission" date="2022-10" db="EMBL/GenBank/DDBJ databases">
        <title>Culturing micro-colonial fungi from biological soil crusts in the Mojave desert and describing Neophaeococcomyces mojavensis, and introducing the new genera and species Taxawa tesnikishii.</title>
        <authorList>
            <person name="Kurbessoian T."/>
            <person name="Stajich J.E."/>
        </authorList>
    </citation>
    <scope>NUCLEOTIDE SEQUENCE</scope>
    <source>
        <strain evidence="8">TK_41</strain>
    </source>
</reference>
<organism evidence="8 9">
    <name type="scientific">Cladophialophora chaetospira</name>
    <dbReference type="NCBI Taxonomy" id="386627"/>
    <lineage>
        <taxon>Eukaryota</taxon>
        <taxon>Fungi</taxon>
        <taxon>Dikarya</taxon>
        <taxon>Ascomycota</taxon>
        <taxon>Pezizomycotina</taxon>
        <taxon>Eurotiomycetes</taxon>
        <taxon>Chaetothyriomycetidae</taxon>
        <taxon>Chaetothyriales</taxon>
        <taxon>Herpotrichiellaceae</taxon>
        <taxon>Cladophialophora</taxon>
    </lineage>
</organism>
<dbReference type="InterPro" id="IPR012173">
    <property type="entry name" value="Mpp10"/>
</dbReference>
<feature type="region of interest" description="Disordered" evidence="7">
    <location>
        <begin position="211"/>
        <end position="443"/>
    </location>
</feature>
<protein>
    <submittedName>
        <fullName evidence="8">U3 snoRNP protein</fullName>
    </submittedName>
</protein>
<feature type="compositionally biased region" description="Low complexity" evidence="7">
    <location>
        <begin position="746"/>
        <end position="759"/>
    </location>
</feature>
<dbReference type="GO" id="GO:0005732">
    <property type="term" value="C:sno(s)RNA-containing ribonucleoprotein complex"/>
    <property type="evidence" value="ECO:0007669"/>
    <property type="project" value="InterPro"/>
</dbReference>
<feature type="compositionally biased region" description="Acidic residues" evidence="7">
    <location>
        <begin position="273"/>
        <end position="285"/>
    </location>
</feature>
<dbReference type="EMBL" id="JAPDRK010000011">
    <property type="protein sequence ID" value="KAJ9607959.1"/>
    <property type="molecule type" value="Genomic_DNA"/>
</dbReference>
<comment type="subcellular location">
    <subcellularLocation>
        <location evidence="1">Nucleus</location>
        <location evidence="1">Nucleolus</location>
    </subcellularLocation>
</comment>
<dbReference type="PANTHER" id="PTHR17039">
    <property type="entry name" value="U3 SMALL NUCLEOLAR RIBONUCLEOPROTEIN PROTEIN MPP10"/>
    <property type="match status" value="1"/>
</dbReference>
<keyword evidence="4" id="KW-0539">Nucleus</keyword>
<feature type="compositionally biased region" description="Basic and acidic residues" evidence="7">
    <location>
        <begin position="710"/>
        <end position="723"/>
    </location>
</feature>
<feature type="region of interest" description="Disordered" evidence="7">
    <location>
        <begin position="620"/>
        <end position="759"/>
    </location>
</feature>
<dbReference type="GO" id="GO:0006364">
    <property type="term" value="P:rRNA processing"/>
    <property type="evidence" value="ECO:0007669"/>
    <property type="project" value="UniProtKB-KW"/>
</dbReference>
<evidence type="ECO:0000313" key="9">
    <source>
        <dbReference type="Proteomes" id="UP001172673"/>
    </source>
</evidence>
<feature type="compositionally biased region" description="Low complexity" evidence="7">
    <location>
        <begin position="687"/>
        <end position="700"/>
    </location>
</feature>
<evidence type="ECO:0000256" key="2">
    <source>
        <dbReference type="ARBA" id="ARBA00022517"/>
    </source>
</evidence>
<feature type="compositionally biased region" description="Basic and acidic residues" evidence="7">
    <location>
        <begin position="533"/>
        <end position="545"/>
    </location>
</feature>
<keyword evidence="9" id="KW-1185">Reference proteome</keyword>
<accession>A0AA38X6Z5</accession>
<comment type="similarity">
    <text evidence="6">Belongs to the MPP10 family.</text>
</comment>
<evidence type="ECO:0000256" key="5">
    <source>
        <dbReference type="ARBA" id="ARBA00023274"/>
    </source>
</evidence>
<comment type="caution">
    <text evidence="8">The sequence shown here is derived from an EMBL/GenBank/DDBJ whole genome shotgun (WGS) entry which is preliminary data.</text>
</comment>
<sequence>MREKFSGPLEKFSKSTSGASAIHNTYTNSALHATSNLVDAAVIMGDNGGFLSTLETSIQSFIQPSPSLHSEALAYLKTILDPLARDVADAQKFRRDENRKKRKRTDYERGEDVLQLRQVYTNGLGVKQVWEQTRRILDATCAEIENDIAIRKARQQTNANSYSAPNIQNGGSDDALGEDTDVAADSVLEDVLSEHGISDEEDLDIDDVSQESEDLENVEDIEAEDVDVSEVDEENTSTYVQDPNKLNDGFFSIDDFNKQTQFLEQQDARGEDDNPSDEDDIDWDADPLTMSFHQPKAAAGRNGGEEAGVEEESSDEEEGPTFGNADLDAEDSDEDMAHEEDDGLDNDIPGLENTNDIRYADFFAPPAKKQSKTKRMRALPKTQPQARAQVQGDHVEDDVERAKADVRRDLLESDEEESDNDSNSDMDAVRPASKNMSTHEKQRAAIAAEIRRLEAANVAKRDWTLSGEARAADRPLNSLIEEDMEFERVGKPVPVITAEVSEEIEQLIKRRILAREFDEVIRRRPDAASGANEARRGRIDLDDTKPQSGLAEIYEQEHLKATDPGYVDKRSAATKRQHEEISRLWKEVSSQLDLLSNLHFKPKRVEAEIKAVEDKPTISMEDARPVGTGVNAGESMLAPQEVYRPGEEKSSGDVVVRKGGASMSKEEMSREEKLRRRRREKERSKKAGNALPGASAAANGDSKKSKGKSQKQEKSDILSDLRKGNVKVIGKKGDLEDLGGKKGKKAANAAVAAGGAYKL</sequence>
<gene>
    <name evidence="8" type="primary">MPP10</name>
    <name evidence="8" type="ORF">H2200_008038</name>
</gene>
<dbReference type="GO" id="GO:0032040">
    <property type="term" value="C:small-subunit processome"/>
    <property type="evidence" value="ECO:0007669"/>
    <property type="project" value="TreeGrafter"/>
</dbReference>
<feature type="compositionally biased region" description="Basic and acidic residues" evidence="7">
    <location>
        <begin position="664"/>
        <end position="674"/>
    </location>
</feature>
<dbReference type="Pfam" id="PF04006">
    <property type="entry name" value="Mpp10"/>
    <property type="match status" value="1"/>
</dbReference>
<evidence type="ECO:0000256" key="1">
    <source>
        <dbReference type="ARBA" id="ARBA00004604"/>
    </source>
</evidence>
<keyword evidence="5" id="KW-0687">Ribonucleoprotein</keyword>
<feature type="compositionally biased region" description="Acidic residues" evidence="7">
    <location>
        <begin position="412"/>
        <end position="424"/>
    </location>
</feature>
<evidence type="ECO:0000256" key="3">
    <source>
        <dbReference type="ARBA" id="ARBA00022552"/>
    </source>
</evidence>
<feature type="compositionally biased region" description="Acidic residues" evidence="7">
    <location>
        <begin position="327"/>
        <end position="345"/>
    </location>
</feature>
<feature type="compositionally biased region" description="Acidic residues" evidence="7">
    <location>
        <begin position="307"/>
        <end position="319"/>
    </location>
</feature>
<dbReference type="PANTHER" id="PTHR17039:SF0">
    <property type="entry name" value="U3 SMALL NUCLEOLAR RIBONUCLEOPROTEIN PROTEIN MPP10"/>
    <property type="match status" value="1"/>
</dbReference>
<evidence type="ECO:0000256" key="6">
    <source>
        <dbReference type="ARBA" id="ARBA00029455"/>
    </source>
</evidence>
<feature type="compositionally biased region" description="Basic and acidic residues" evidence="7">
    <location>
        <begin position="731"/>
        <end position="740"/>
    </location>
</feature>
<evidence type="ECO:0000256" key="7">
    <source>
        <dbReference type="SAM" id="MobiDB-lite"/>
    </source>
</evidence>
<feature type="region of interest" description="Disordered" evidence="7">
    <location>
        <begin position="526"/>
        <end position="546"/>
    </location>
</feature>
<name>A0AA38X6Z5_9EURO</name>
<dbReference type="GO" id="GO:0034457">
    <property type="term" value="C:Mpp10 complex"/>
    <property type="evidence" value="ECO:0007669"/>
    <property type="project" value="InterPro"/>
</dbReference>